<accession>A0A9P6AQ07</accession>
<dbReference type="EMBL" id="MU129033">
    <property type="protein sequence ID" value="KAF9509567.1"/>
    <property type="molecule type" value="Genomic_DNA"/>
</dbReference>
<gene>
    <name evidence="1" type="ORF">BS47DRAFT_1396789</name>
</gene>
<organism evidence="1 2">
    <name type="scientific">Hydnum rufescens UP504</name>
    <dbReference type="NCBI Taxonomy" id="1448309"/>
    <lineage>
        <taxon>Eukaryota</taxon>
        <taxon>Fungi</taxon>
        <taxon>Dikarya</taxon>
        <taxon>Basidiomycota</taxon>
        <taxon>Agaricomycotina</taxon>
        <taxon>Agaricomycetes</taxon>
        <taxon>Cantharellales</taxon>
        <taxon>Hydnaceae</taxon>
        <taxon>Hydnum</taxon>
    </lineage>
</organism>
<reference evidence="1" key="1">
    <citation type="journal article" date="2020" name="Nat. Commun.">
        <title>Large-scale genome sequencing of mycorrhizal fungi provides insights into the early evolution of symbiotic traits.</title>
        <authorList>
            <person name="Miyauchi S."/>
            <person name="Kiss E."/>
            <person name="Kuo A."/>
            <person name="Drula E."/>
            <person name="Kohler A."/>
            <person name="Sanchez-Garcia M."/>
            <person name="Morin E."/>
            <person name="Andreopoulos B."/>
            <person name="Barry K.W."/>
            <person name="Bonito G."/>
            <person name="Buee M."/>
            <person name="Carver A."/>
            <person name="Chen C."/>
            <person name="Cichocki N."/>
            <person name="Clum A."/>
            <person name="Culley D."/>
            <person name="Crous P.W."/>
            <person name="Fauchery L."/>
            <person name="Girlanda M."/>
            <person name="Hayes R.D."/>
            <person name="Keri Z."/>
            <person name="LaButti K."/>
            <person name="Lipzen A."/>
            <person name="Lombard V."/>
            <person name="Magnuson J."/>
            <person name="Maillard F."/>
            <person name="Murat C."/>
            <person name="Nolan M."/>
            <person name="Ohm R.A."/>
            <person name="Pangilinan J."/>
            <person name="Pereira M.F."/>
            <person name="Perotto S."/>
            <person name="Peter M."/>
            <person name="Pfister S."/>
            <person name="Riley R."/>
            <person name="Sitrit Y."/>
            <person name="Stielow J.B."/>
            <person name="Szollosi G."/>
            <person name="Zifcakova L."/>
            <person name="Stursova M."/>
            <person name="Spatafora J.W."/>
            <person name="Tedersoo L."/>
            <person name="Vaario L.M."/>
            <person name="Yamada A."/>
            <person name="Yan M."/>
            <person name="Wang P."/>
            <person name="Xu J."/>
            <person name="Bruns T."/>
            <person name="Baldrian P."/>
            <person name="Vilgalys R."/>
            <person name="Dunand C."/>
            <person name="Henrissat B."/>
            <person name="Grigoriev I.V."/>
            <person name="Hibbett D."/>
            <person name="Nagy L.G."/>
            <person name="Martin F.M."/>
        </authorList>
    </citation>
    <scope>NUCLEOTIDE SEQUENCE</scope>
    <source>
        <strain evidence="1">UP504</strain>
    </source>
</reference>
<comment type="caution">
    <text evidence="1">The sequence shown here is derived from an EMBL/GenBank/DDBJ whole genome shotgun (WGS) entry which is preliminary data.</text>
</comment>
<evidence type="ECO:0000313" key="1">
    <source>
        <dbReference type="EMBL" id="KAF9509567.1"/>
    </source>
</evidence>
<evidence type="ECO:0000313" key="2">
    <source>
        <dbReference type="Proteomes" id="UP000886523"/>
    </source>
</evidence>
<name>A0A9P6AQ07_9AGAM</name>
<dbReference type="Proteomes" id="UP000886523">
    <property type="component" value="Unassembled WGS sequence"/>
</dbReference>
<proteinExistence type="predicted"/>
<protein>
    <submittedName>
        <fullName evidence="1">Uncharacterized protein</fullName>
    </submittedName>
</protein>
<dbReference type="OrthoDB" id="2976829at2759"/>
<keyword evidence="2" id="KW-1185">Reference proteome</keyword>
<sequence length="113" mass="13307">MDVDQDIWEDVWADIGDFPDGVLPQWLVDALVKKGIFMAQEVVNCEQELERCKVESSNLQTWFYMEYQAVKRLVKEWLELWRVNMIHVPTLSTAPSWDEFLPPPTLEDHASRI</sequence>
<dbReference type="AlphaFoldDB" id="A0A9P6AQ07"/>